<accession>A0AAD8XTM8</accession>
<gene>
    <name evidence="1" type="ORF">QTG54_015790</name>
</gene>
<dbReference type="InterPro" id="IPR052748">
    <property type="entry name" value="ISR_Activator"/>
</dbReference>
<dbReference type="InterPro" id="IPR006597">
    <property type="entry name" value="Sel1-like"/>
</dbReference>
<dbReference type="SMART" id="SM00671">
    <property type="entry name" value="SEL1"/>
    <property type="match status" value="2"/>
</dbReference>
<dbReference type="PANTHER" id="PTHR45011">
    <property type="entry name" value="DAP3-BINDING CELL DEATH ENHANCER 1"/>
    <property type="match status" value="1"/>
</dbReference>
<dbReference type="AlphaFoldDB" id="A0AAD8XTM8"/>
<dbReference type="SUPFAM" id="SSF81901">
    <property type="entry name" value="HCP-like"/>
    <property type="match status" value="1"/>
</dbReference>
<comment type="caution">
    <text evidence="1">The sequence shown here is derived from an EMBL/GenBank/DDBJ whole genome shotgun (WGS) entry which is preliminary data.</text>
</comment>
<dbReference type="InterPro" id="IPR011990">
    <property type="entry name" value="TPR-like_helical_dom_sf"/>
</dbReference>
<reference evidence="1" key="1">
    <citation type="submission" date="2023-06" db="EMBL/GenBank/DDBJ databases">
        <title>Survivors Of The Sea: Transcriptome response of Skeletonema marinoi to long-term dormancy.</title>
        <authorList>
            <person name="Pinder M.I.M."/>
            <person name="Kourtchenko O."/>
            <person name="Robertson E.K."/>
            <person name="Larsson T."/>
            <person name="Maumus F."/>
            <person name="Osuna-Cruz C.M."/>
            <person name="Vancaester E."/>
            <person name="Stenow R."/>
            <person name="Vandepoele K."/>
            <person name="Ploug H."/>
            <person name="Bruchert V."/>
            <person name="Godhe A."/>
            <person name="Topel M."/>
        </authorList>
    </citation>
    <scope>NUCLEOTIDE SEQUENCE</scope>
    <source>
        <strain evidence="1">R05AC</strain>
    </source>
</reference>
<organism evidence="1 2">
    <name type="scientific">Skeletonema marinoi</name>
    <dbReference type="NCBI Taxonomy" id="267567"/>
    <lineage>
        <taxon>Eukaryota</taxon>
        <taxon>Sar</taxon>
        <taxon>Stramenopiles</taxon>
        <taxon>Ochrophyta</taxon>
        <taxon>Bacillariophyta</taxon>
        <taxon>Coscinodiscophyceae</taxon>
        <taxon>Thalassiosirophycidae</taxon>
        <taxon>Thalassiosirales</taxon>
        <taxon>Skeletonemataceae</taxon>
        <taxon>Skeletonema</taxon>
        <taxon>Skeletonema marinoi-dohrnii complex</taxon>
    </lineage>
</organism>
<keyword evidence="2" id="KW-1185">Reference proteome</keyword>
<dbReference type="Pfam" id="PF08238">
    <property type="entry name" value="Sel1"/>
    <property type="match status" value="2"/>
</dbReference>
<protein>
    <submittedName>
        <fullName evidence="1">Sel1-like repeat family protein</fullName>
    </submittedName>
</protein>
<proteinExistence type="predicted"/>
<dbReference type="Proteomes" id="UP001224775">
    <property type="component" value="Unassembled WGS sequence"/>
</dbReference>
<name>A0AAD8XTM8_9STRA</name>
<sequence>MMTTCSTAADEMLAADKSAELRDKILFEQPKSTHLGDCPICRLPMPAIAGFRKCCLKSICNGCEYMTSGEQCPFCRACQTSEEEYEKLLMKRVERNDADAMGFEGTKQRSLGNYSNAITLYTKAAEQGNMAAHYNLSCMYNNGHGVEKDKGKAIHHLEEAAIGGHSLARHILGEFEFGNKKADRAVKHWVIAANHGFDASLPALKCCYGQGSASKEDFAAALRGHQAAVDATKSPQRAAAEEYRLAAIRNRQRD</sequence>
<evidence type="ECO:0000313" key="2">
    <source>
        <dbReference type="Proteomes" id="UP001224775"/>
    </source>
</evidence>
<evidence type="ECO:0000313" key="1">
    <source>
        <dbReference type="EMBL" id="KAK1733502.1"/>
    </source>
</evidence>
<dbReference type="Gene3D" id="1.25.40.10">
    <property type="entry name" value="Tetratricopeptide repeat domain"/>
    <property type="match status" value="1"/>
</dbReference>
<dbReference type="EMBL" id="JATAAI010000048">
    <property type="protein sequence ID" value="KAK1733502.1"/>
    <property type="molecule type" value="Genomic_DNA"/>
</dbReference>
<dbReference type="PANTHER" id="PTHR45011:SF1">
    <property type="entry name" value="DAP3-BINDING CELL DEATH ENHANCER 1"/>
    <property type="match status" value="1"/>
</dbReference>